<name>A0A8T0IK42_CERPU</name>
<keyword evidence="1" id="KW-1133">Transmembrane helix</keyword>
<sequence>MMNLLRHVAICWCFVRCGCLKRQGTTVLCSALPPGFCDRLHALLCSALLFLLASAIFCMLCSALPPGFCDILQTVPQSFGCHFPASFSSHVCSAHPAMLVLLRRLLKSA</sequence>
<evidence type="ECO:0000256" key="1">
    <source>
        <dbReference type="SAM" id="Phobius"/>
    </source>
</evidence>
<protein>
    <submittedName>
        <fullName evidence="2">Uncharacterized protein</fullName>
    </submittedName>
</protein>
<dbReference type="EMBL" id="CM026423">
    <property type="protein sequence ID" value="KAG0582803.1"/>
    <property type="molecule type" value="Genomic_DNA"/>
</dbReference>
<dbReference type="AlphaFoldDB" id="A0A8T0IK42"/>
<evidence type="ECO:0000313" key="3">
    <source>
        <dbReference type="Proteomes" id="UP000822688"/>
    </source>
</evidence>
<comment type="caution">
    <text evidence="2">The sequence shown here is derived from an EMBL/GenBank/DDBJ whole genome shotgun (WGS) entry which is preliminary data.</text>
</comment>
<keyword evidence="3" id="KW-1185">Reference proteome</keyword>
<organism evidence="2 3">
    <name type="scientific">Ceratodon purpureus</name>
    <name type="common">Fire moss</name>
    <name type="synonym">Dicranum purpureum</name>
    <dbReference type="NCBI Taxonomy" id="3225"/>
    <lineage>
        <taxon>Eukaryota</taxon>
        <taxon>Viridiplantae</taxon>
        <taxon>Streptophyta</taxon>
        <taxon>Embryophyta</taxon>
        <taxon>Bryophyta</taxon>
        <taxon>Bryophytina</taxon>
        <taxon>Bryopsida</taxon>
        <taxon>Dicranidae</taxon>
        <taxon>Pseudoditrichales</taxon>
        <taxon>Ditrichaceae</taxon>
        <taxon>Ceratodon</taxon>
    </lineage>
</organism>
<feature type="transmembrane region" description="Helical" evidence="1">
    <location>
        <begin position="41"/>
        <end position="64"/>
    </location>
</feature>
<accession>A0A8T0IK42</accession>
<reference evidence="2" key="1">
    <citation type="submission" date="2020-06" db="EMBL/GenBank/DDBJ databases">
        <title>WGS assembly of Ceratodon purpureus strain R40.</title>
        <authorList>
            <person name="Carey S.B."/>
            <person name="Jenkins J."/>
            <person name="Shu S."/>
            <person name="Lovell J.T."/>
            <person name="Sreedasyam A."/>
            <person name="Maumus F."/>
            <person name="Tiley G.P."/>
            <person name="Fernandez-Pozo N."/>
            <person name="Barry K."/>
            <person name="Chen C."/>
            <person name="Wang M."/>
            <person name="Lipzen A."/>
            <person name="Daum C."/>
            <person name="Saski C.A."/>
            <person name="Payton A.C."/>
            <person name="Mcbreen J.C."/>
            <person name="Conrad R.E."/>
            <person name="Kollar L.M."/>
            <person name="Olsson S."/>
            <person name="Huttunen S."/>
            <person name="Landis J.B."/>
            <person name="Wickett N.J."/>
            <person name="Johnson M.G."/>
            <person name="Rensing S.A."/>
            <person name="Grimwood J."/>
            <person name="Schmutz J."/>
            <person name="Mcdaniel S.F."/>
        </authorList>
    </citation>
    <scope>NUCLEOTIDE SEQUENCE</scope>
    <source>
        <strain evidence="2">R40</strain>
    </source>
</reference>
<evidence type="ECO:0000313" key="2">
    <source>
        <dbReference type="EMBL" id="KAG0582803.1"/>
    </source>
</evidence>
<dbReference type="Proteomes" id="UP000822688">
    <property type="component" value="Chromosome 3"/>
</dbReference>
<keyword evidence="1" id="KW-0812">Transmembrane</keyword>
<proteinExistence type="predicted"/>
<gene>
    <name evidence="2" type="ORF">KC19_3G087300</name>
</gene>
<keyword evidence="1" id="KW-0472">Membrane</keyword>